<organism evidence="16 17">
    <name type="scientific">Dermatophagoides pteronyssinus</name>
    <name type="common">European house dust mite</name>
    <dbReference type="NCBI Taxonomy" id="6956"/>
    <lineage>
        <taxon>Eukaryota</taxon>
        <taxon>Metazoa</taxon>
        <taxon>Ecdysozoa</taxon>
        <taxon>Arthropoda</taxon>
        <taxon>Chelicerata</taxon>
        <taxon>Arachnida</taxon>
        <taxon>Acari</taxon>
        <taxon>Acariformes</taxon>
        <taxon>Sarcoptiformes</taxon>
        <taxon>Astigmata</taxon>
        <taxon>Psoroptidia</taxon>
        <taxon>Analgoidea</taxon>
        <taxon>Pyroglyphidae</taxon>
        <taxon>Dermatophagoidinae</taxon>
        <taxon>Dermatophagoides</taxon>
    </lineage>
</organism>
<evidence type="ECO:0000256" key="2">
    <source>
        <dbReference type="ARBA" id="ARBA00001947"/>
    </source>
</evidence>
<dbReference type="SUPFAM" id="SSF54575">
    <property type="entry name" value="Ribosomal protein L31e"/>
    <property type="match status" value="1"/>
</dbReference>
<dbReference type="InParanoid" id="A0A6P6YAI1"/>
<dbReference type="GO" id="GO:0005840">
    <property type="term" value="C:ribosome"/>
    <property type="evidence" value="ECO:0007669"/>
    <property type="project" value="UniProtKB-KW"/>
</dbReference>
<evidence type="ECO:0000256" key="11">
    <source>
        <dbReference type="ARBA" id="ARBA00023274"/>
    </source>
</evidence>
<dbReference type="RefSeq" id="XP_027202453.1">
    <property type="nucleotide sequence ID" value="XM_027346652.1"/>
</dbReference>
<comment type="similarity">
    <text evidence="5">Belongs to the eukaryotic ribosomal protein eL31 family.</text>
</comment>
<evidence type="ECO:0000256" key="14">
    <source>
        <dbReference type="ARBA" id="ARBA00035337"/>
    </source>
</evidence>
<dbReference type="GO" id="GO:0006412">
    <property type="term" value="P:translation"/>
    <property type="evidence" value="ECO:0007669"/>
    <property type="project" value="InterPro"/>
</dbReference>
<dbReference type="FunFam" id="3.60.15.10:FF:000019">
    <property type="entry name" value="Hydroxyacylglutathione hydrolase, mitochondrial"/>
    <property type="match status" value="1"/>
</dbReference>
<dbReference type="InterPro" id="IPR000054">
    <property type="entry name" value="Ribosomal_eL31"/>
</dbReference>
<dbReference type="GO" id="GO:0046872">
    <property type="term" value="F:metal ion binding"/>
    <property type="evidence" value="ECO:0007669"/>
    <property type="project" value="UniProtKB-KW"/>
</dbReference>
<dbReference type="SMART" id="SM00849">
    <property type="entry name" value="Lactamase_B"/>
    <property type="match status" value="1"/>
</dbReference>
<accession>A0A6P6YAI1</accession>
<comment type="similarity">
    <text evidence="4">Belongs to the metallo-beta-lactamase superfamily. Glyoxalase II family.</text>
</comment>
<dbReference type="GO" id="GO:0004416">
    <property type="term" value="F:hydroxyacylglutathione hydrolase activity"/>
    <property type="evidence" value="ECO:0007669"/>
    <property type="project" value="UniProtKB-EC"/>
</dbReference>
<dbReference type="CDD" id="cd00463">
    <property type="entry name" value="Ribosomal_L31e"/>
    <property type="match status" value="1"/>
</dbReference>
<evidence type="ECO:0000256" key="13">
    <source>
        <dbReference type="ARBA" id="ARBA00035230"/>
    </source>
</evidence>
<dbReference type="NCBIfam" id="TIGR03413">
    <property type="entry name" value="GSH_gloB"/>
    <property type="match status" value="1"/>
</dbReference>
<dbReference type="Pfam" id="PF16123">
    <property type="entry name" value="HAGH_C"/>
    <property type="match status" value="1"/>
</dbReference>
<dbReference type="GO" id="GO:1990904">
    <property type="term" value="C:ribonucleoprotein complex"/>
    <property type="evidence" value="ECO:0007669"/>
    <property type="project" value="UniProtKB-KW"/>
</dbReference>
<dbReference type="EC" id="3.1.2.6" evidence="6"/>
<keyword evidence="16" id="KW-1185">Reference proteome</keyword>
<dbReference type="InterPro" id="IPR035680">
    <property type="entry name" value="Clx_II_MBL"/>
</dbReference>
<evidence type="ECO:0000256" key="9">
    <source>
        <dbReference type="ARBA" id="ARBA00022833"/>
    </source>
</evidence>
<reference evidence="17" key="1">
    <citation type="submission" date="2025-08" db="UniProtKB">
        <authorList>
            <consortium name="RefSeq"/>
        </authorList>
    </citation>
    <scope>IDENTIFICATION</scope>
    <source>
        <strain evidence="17">Airmid</strain>
    </source>
</reference>
<dbReference type="InterPro" id="IPR036866">
    <property type="entry name" value="RibonucZ/Hydroxyglut_hydro"/>
</dbReference>
<dbReference type="InterPro" id="IPR023621">
    <property type="entry name" value="Ribosomal_eL31_dom_sf"/>
</dbReference>
<dbReference type="Gene3D" id="3.60.15.10">
    <property type="entry name" value="Ribonuclease Z/Hydroxyacylglutathione hydrolase-like"/>
    <property type="match status" value="1"/>
</dbReference>
<dbReference type="InterPro" id="IPR001279">
    <property type="entry name" value="Metallo-B-lactamas"/>
</dbReference>
<dbReference type="GO" id="GO:0003735">
    <property type="term" value="F:structural constituent of ribosome"/>
    <property type="evidence" value="ECO:0007669"/>
    <property type="project" value="InterPro"/>
</dbReference>
<sequence length="391" mass="44923">MVSTKKTRGDKKSKSALNEVITREYTVHLHKRLHGVGFKKRAPRAIKEIRKFAQKQMATEDVRIDIRLNKFIWSQGIRNVPFRVRVRLARRRNEDEDSVHKLYTLVTLVPIILWAARSIFRNRFHNQTICHQENTMDVHIISALVDNYMYLIVDKQSGDAAVVDPVEPDKVVELIRSMKNLNLRTILTTHHHWDHAGGNNKMLQLIPGLTVVGGEDRVDGVDHIVKNGDKLSLGRLNIECLHTPCHTRGHICYKISCDNDISVFTGDTLFIGGCGKFFEGTAKQMYDALITILGSLPDHSKIYCGHEYTLSNLKFAKQVEPNNHDIDEKIRFAEECRQQNRPTIPSTIGDERRYNPFMRVEVTSVQQHVKKDDPIEVMAALRNEKNNFKSK</sequence>
<dbReference type="SUPFAM" id="SSF56281">
    <property type="entry name" value="Metallo-hydrolase/oxidoreductase"/>
    <property type="match status" value="1"/>
</dbReference>
<keyword evidence="8" id="KW-0378">Hydrolase</keyword>
<comment type="catalytic activity">
    <reaction evidence="1">
        <text>an S-(2-hydroxyacyl)glutathione + H2O = a 2-hydroxy carboxylate + glutathione + H(+)</text>
        <dbReference type="Rhea" id="RHEA:21864"/>
        <dbReference type="ChEBI" id="CHEBI:15377"/>
        <dbReference type="ChEBI" id="CHEBI:15378"/>
        <dbReference type="ChEBI" id="CHEBI:57925"/>
        <dbReference type="ChEBI" id="CHEBI:58896"/>
        <dbReference type="ChEBI" id="CHEBI:71261"/>
        <dbReference type="EC" id="3.1.2.6"/>
    </reaction>
</comment>
<dbReference type="InterPro" id="IPR020052">
    <property type="entry name" value="Ribosomal_eL31_CS"/>
</dbReference>
<dbReference type="PROSITE" id="PS01144">
    <property type="entry name" value="RIBOSOMAL_L31E"/>
    <property type="match status" value="1"/>
</dbReference>
<dbReference type="OMA" id="TPCHTED"/>
<dbReference type="PANTHER" id="PTHR11935">
    <property type="entry name" value="BETA LACTAMASE DOMAIN"/>
    <property type="match status" value="1"/>
</dbReference>
<name>A0A6P6YAI1_DERPT</name>
<dbReference type="FunFam" id="3.10.440.10:FF:000001">
    <property type="entry name" value="60S ribosomal protein L31"/>
    <property type="match status" value="1"/>
</dbReference>
<dbReference type="CDD" id="cd07723">
    <property type="entry name" value="hydroxyacylglutathione_hydrolase_MBL-fold"/>
    <property type="match status" value="1"/>
</dbReference>
<evidence type="ECO:0000313" key="17">
    <source>
        <dbReference type="RefSeq" id="XP_027202453.1"/>
    </source>
</evidence>
<comment type="cofactor">
    <cofactor evidence="2">
        <name>Zn(2+)</name>
        <dbReference type="ChEBI" id="CHEBI:29105"/>
    </cofactor>
</comment>
<dbReference type="AlphaFoldDB" id="A0A6P6YAI1"/>
<evidence type="ECO:0000259" key="15">
    <source>
        <dbReference type="SMART" id="SM00849"/>
    </source>
</evidence>
<dbReference type="GO" id="GO:0019243">
    <property type="term" value="P:methylglyoxal catabolic process to D-lactate via S-lactoyl-glutathione"/>
    <property type="evidence" value="ECO:0007669"/>
    <property type="project" value="InterPro"/>
</dbReference>
<feature type="domain" description="Metallo-beta-lactamase" evidence="15">
    <location>
        <begin position="146"/>
        <end position="306"/>
    </location>
</feature>
<keyword evidence="11" id="KW-0687">Ribonucleoprotein</keyword>
<evidence type="ECO:0000256" key="5">
    <source>
        <dbReference type="ARBA" id="ARBA00010808"/>
    </source>
</evidence>
<evidence type="ECO:0000256" key="1">
    <source>
        <dbReference type="ARBA" id="ARBA00001623"/>
    </source>
</evidence>
<dbReference type="Pfam" id="PF01198">
    <property type="entry name" value="Ribosomal_L31e"/>
    <property type="match status" value="1"/>
</dbReference>
<protein>
    <recommendedName>
        <fullName evidence="13">Large ribosomal subunit protein eL31</fullName>
        <ecNumber evidence="6">3.1.2.6</ecNumber>
    </recommendedName>
    <alternativeName>
        <fullName evidence="14">60S ribosomal protein L31</fullName>
    </alternativeName>
    <alternativeName>
        <fullName evidence="12">Glyoxalase II</fullName>
    </alternativeName>
</protein>
<dbReference type="Proteomes" id="UP000515146">
    <property type="component" value="Unplaced"/>
</dbReference>
<evidence type="ECO:0000256" key="6">
    <source>
        <dbReference type="ARBA" id="ARBA00011917"/>
    </source>
</evidence>
<evidence type="ECO:0000256" key="3">
    <source>
        <dbReference type="ARBA" id="ARBA00004963"/>
    </source>
</evidence>
<dbReference type="GO" id="GO:0031123">
    <property type="term" value="P:RNA 3'-end processing"/>
    <property type="evidence" value="ECO:0007669"/>
    <property type="project" value="UniProtKB-ARBA"/>
</dbReference>
<keyword evidence="7" id="KW-0479">Metal-binding</keyword>
<dbReference type="InterPro" id="IPR017782">
    <property type="entry name" value="Hydroxyacylglutathione_Hdrlase"/>
</dbReference>
<evidence type="ECO:0000256" key="12">
    <source>
        <dbReference type="ARBA" id="ARBA00031044"/>
    </source>
</evidence>
<keyword evidence="9" id="KW-0862">Zinc</keyword>
<evidence type="ECO:0000256" key="4">
    <source>
        <dbReference type="ARBA" id="ARBA00006759"/>
    </source>
</evidence>
<evidence type="ECO:0000256" key="8">
    <source>
        <dbReference type="ARBA" id="ARBA00022801"/>
    </source>
</evidence>
<dbReference type="Gene3D" id="3.10.440.10">
    <property type="match status" value="1"/>
</dbReference>
<keyword evidence="10" id="KW-0689">Ribosomal protein</keyword>
<gene>
    <name evidence="17" type="primary">LOC113796381</name>
</gene>
<evidence type="ECO:0000313" key="16">
    <source>
        <dbReference type="Proteomes" id="UP000515146"/>
    </source>
</evidence>
<dbReference type="SMART" id="SM01380">
    <property type="entry name" value="Ribosomal_L31e"/>
    <property type="match status" value="1"/>
</dbReference>
<dbReference type="OrthoDB" id="515692at2759"/>
<evidence type="ECO:0000256" key="10">
    <source>
        <dbReference type="ARBA" id="ARBA00022980"/>
    </source>
</evidence>
<dbReference type="PANTHER" id="PTHR11935:SF94">
    <property type="entry name" value="TENZING NORGAY, ISOFORM C"/>
    <property type="match status" value="1"/>
</dbReference>
<dbReference type="FunCoup" id="A0A6P6YAI1">
    <property type="interactions" value="703"/>
</dbReference>
<comment type="pathway">
    <text evidence="3">Secondary metabolite metabolism; methylglyoxal degradation; (R)-lactate from methylglyoxal: step 2/2.</text>
</comment>
<proteinExistence type="inferred from homology"/>
<dbReference type="HAMAP" id="MF_01374">
    <property type="entry name" value="Glyoxalase_2"/>
    <property type="match status" value="1"/>
</dbReference>
<dbReference type="CTD" id="40299"/>
<dbReference type="KEGG" id="dpte:113796381"/>
<evidence type="ECO:0000256" key="7">
    <source>
        <dbReference type="ARBA" id="ARBA00022723"/>
    </source>
</evidence>
<dbReference type="Pfam" id="PF00753">
    <property type="entry name" value="Lactamase_B"/>
    <property type="match status" value="1"/>
</dbReference>
<dbReference type="InterPro" id="IPR032282">
    <property type="entry name" value="HAGH_C"/>
</dbReference>